<keyword evidence="6 7" id="KW-1015">Disulfide bond</keyword>
<dbReference type="GO" id="GO:0005576">
    <property type="term" value="C:extracellular region"/>
    <property type="evidence" value="ECO:0007669"/>
    <property type="project" value="TreeGrafter"/>
</dbReference>
<name>A0A817AH50_9BILA</name>
<evidence type="ECO:0000256" key="5">
    <source>
        <dbReference type="ARBA" id="ARBA00023136"/>
    </source>
</evidence>
<evidence type="ECO:0000313" key="13">
    <source>
        <dbReference type="Proteomes" id="UP000663856"/>
    </source>
</evidence>
<keyword evidence="5 9" id="KW-0472">Membrane</keyword>
<dbReference type="SUPFAM" id="SSF57196">
    <property type="entry name" value="EGF/Laminin"/>
    <property type="match status" value="2"/>
</dbReference>
<dbReference type="InterPro" id="IPR000742">
    <property type="entry name" value="EGF"/>
</dbReference>
<evidence type="ECO:0000313" key="12">
    <source>
        <dbReference type="EMBL" id="CAF2251386.1"/>
    </source>
</evidence>
<sequence length="1623" mass="186663">MHSDLQFDCLDYYSYRETPAYQELRDVTIEHIPYCFRPATNEKELVVEGSINPQAQYVSFQELSVANISAQQLFTWSVPINVIEQYQYYLYEQKSSLNKYFYNCTEPWFGLKCQYSFDVDKKMSFKQIIDTVFLNKMAYDEASDVIFQTSCYVLLKCYRNGEPWCLDWREVCNGVVDCFDDGLDEESCFELEMNECSENEFRCRNGLCIDASLWEQGEGDADCLDQSDQHFEGFDSKNCFQDVTFRCEEHTCTSATMLPCGDGQCYGTLQVCNNGRHKLFTNVITAQGNLTERCWIAMVCLTEIDKYVNGTLCETWKTSNSIDEFLKECDCFFQFPTIPVYSDHVRFFYESPHCRTNLSQYFLPSYICFDQHLCDFPESQLIRGNLTCLNNSKDVLTGSDSMDDWPNIIHYAGFYFRSCMNFRGIFDGEVNYGDHPLLYNCPNSSKLISKHRIMDGESDCWDAVDEHYGNSCLLNHAHRVRCKDTNNCWSFASESTPCSKEPMPYQEEIPFDSFCDGIEAHYITDNNGYDTSEESVCRPEWCDNIYARCDGYLACSDGRDENNCTRIKCPSGTYPCISSFNYAVICLDAQGFKDNKTDCLGLTGEQPRCDGSYASKYRTMSFRCSYSDICIEYFQLCDGHSDCHDNTDENFCSNLTINCEKRSSYNYSAADEIICGLNEGENRESAFFTVYTSNNYPRLTGTVVSHTIQSPVDQHTMENINEIKVEKSSQSWYCNRGLIVRTWNENNSNGEVCICPPSYYGNLCQYQNQRISMTLRLTADDRLATYAIVSMLIDDDDERQEIHAYDESVYIPKESCSTKMNQYLLFPTRPKNVSKKYGVRIDVFEKNKLSYAGSWYFPIDFLFLPVNRLAVSVVISRHLSHASSNCTSDCQHGSCIKYSNREKHFCRCFSGWSGVHCNVSMNCELCFSGSICIGSSKNQSICICPAYKFGPQCIIDSLCPIDTCQNNGRCVHSHMSASEKDYICICPDQFYGSKCQFSKSKVDVSLNDIKIPSYLIAYFLTLSNQSNPTNAIVIRKLTLFQQTVTFQITEPFHMMITQVNYKYYLAVLQHSPKTFISTSISPAQECILSDLLFNSTILKMPQYARFAAYYELCGKRHDLSCFVDESYFCLCTNDHHANCLKLIRYSNFQCSSKTYCENEAQCLQDHPVCPSTRICVCPKCFFGNRCQFYAKGLGSTLDEILGYEFKNKIPISRQPTTVQVSAIVTMVIFTIGIINCILSIMTFSRKSTRKVGCGLYLLASSITSLLTMVLFTLKFWFLFLSHQDLLGERLGSTLDEILGYEFKNKIPISRQPTTVQVSAIVTMVIFTIGIINCILSIMTFSRKSTRKAGCGLYLLASSITSLLTMVLFTLKFWFLFLSHQDLLGERNQKLIINVNCMFIETLLKMVSHLDNWFNACVAIERTLSVYQKANFNRSKMKRVAKGVIISLPIIMGCLFIPQLLNLHVFEDKTEQRSWCVVTYSPRLQMYTYTLLFFPLFCSIIHQFDVGYIHYHSNYSSTSLTKSDRNIWGHFKIKFKQYKHLVISPTIIVVLTSPYLIILIVLDCNKSSNRLWFYLVGYFLSFIPAASIFITFVLPSTLYKQEFWNIIISVRKPFYRSRLNRQKF</sequence>
<dbReference type="InterPro" id="IPR002172">
    <property type="entry name" value="LDrepeatLR_classA_rpt"/>
</dbReference>
<feature type="domain" description="EGF-like" evidence="10">
    <location>
        <begin position="955"/>
        <end position="996"/>
    </location>
</feature>
<reference evidence="12" key="1">
    <citation type="submission" date="2021-02" db="EMBL/GenBank/DDBJ databases">
        <authorList>
            <person name="Nowell W R."/>
        </authorList>
    </citation>
    <scope>NUCLEOTIDE SEQUENCE</scope>
</reference>
<feature type="transmembrane region" description="Helical" evidence="9">
    <location>
        <begin position="1443"/>
        <end position="1464"/>
    </location>
</feature>
<feature type="disulfide bond" evidence="8">
    <location>
        <begin position="637"/>
        <end position="652"/>
    </location>
</feature>
<evidence type="ECO:0000259" key="11">
    <source>
        <dbReference type="PROSITE" id="PS50262"/>
    </source>
</evidence>
<dbReference type="CDD" id="cd00637">
    <property type="entry name" value="7tm_classA_rhodopsin-like"/>
    <property type="match status" value="1"/>
</dbReference>
<feature type="transmembrane region" description="Helical" evidence="9">
    <location>
        <begin position="1255"/>
        <end position="1279"/>
    </location>
</feature>
<evidence type="ECO:0000256" key="2">
    <source>
        <dbReference type="ARBA" id="ARBA00022692"/>
    </source>
</evidence>
<dbReference type="EMBL" id="CAJNRF010018220">
    <property type="protein sequence ID" value="CAF2251386.1"/>
    <property type="molecule type" value="Genomic_DNA"/>
</dbReference>
<dbReference type="PROSITE" id="PS50068">
    <property type="entry name" value="LDLRA_2"/>
    <property type="match status" value="2"/>
</dbReference>
<evidence type="ECO:0000256" key="4">
    <source>
        <dbReference type="ARBA" id="ARBA00022989"/>
    </source>
</evidence>
<dbReference type="PANTHER" id="PTHR14949">
    <property type="entry name" value="EGF-LIKE-DOMAIN, MULTIPLE 7, 8"/>
    <property type="match status" value="1"/>
</dbReference>
<dbReference type="PROSITE" id="PS01186">
    <property type="entry name" value="EGF_2"/>
    <property type="match status" value="1"/>
</dbReference>
<gene>
    <name evidence="12" type="ORF">WKI299_LOCUS37064</name>
</gene>
<dbReference type="Gene3D" id="4.10.400.10">
    <property type="entry name" value="Low-density Lipoprotein Receptor"/>
    <property type="match status" value="2"/>
</dbReference>
<comment type="caution">
    <text evidence="12">The sequence shown here is derived from an EMBL/GenBank/DDBJ whole genome shotgun (WGS) entry which is preliminary data.</text>
</comment>
<dbReference type="Proteomes" id="UP000663856">
    <property type="component" value="Unassembled WGS sequence"/>
</dbReference>
<dbReference type="PROSITE" id="PS50262">
    <property type="entry name" value="G_PROTEIN_RECEP_F1_2"/>
    <property type="match status" value="1"/>
</dbReference>
<feature type="transmembrane region" description="Helical" evidence="9">
    <location>
        <begin position="1220"/>
        <end position="1243"/>
    </location>
</feature>
<dbReference type="PRINTS" id="PR00261">
    <property type="entry name" value="LDLRECEPTOR"/>
</dbReference>
<evidence type="ECO:0000259" key="10">
    <source>
        <dbReference type="PROSITE" id="PS50026"/>
    </source>
</evidence>
<keyword evidence="3" id="KW-0732">Signal</keyword>
<comment type="subcellular location">
    <subcellularLocation>
        <location evidence="1">Membrane</location>
    </subcellularLocation>
</comment>
<feature type="transmembrane region" description="Helical" evidence="9">
    <location>
        <begin position="1540"/>
        <end position="1561"/>
    </location>
</feature>
<evidence type="ECO:0000256" key="7">
    <source>
        <dbReference type="PROSITE-ProRule" id="PRU00076"/>
    </source>
</evidence>
<dbReference type="PROSITE" id="PS01209">
    <property type="entry name" value="LDLRA_1"/>
    <property type="match status" value="1"/>
</dbReference>
<protein>
    <submittedName>
        <fullName evidence="12">Uncharacterized protein</fullName>
    </submittedName>
</protein>
<dbReference type="GO" id="GO:0005102">
    <property type="term" value="F:signaling receptor binding"/>
    <property type="evidence" value="ECO:0007669"/>
    <property type="project" value="TreeGrafter"/>
</dbReference>
<feature type="transmembrane region" description="Helical" evidence="9">
    <location>
        <begin position="1485"/>
        <end position="1503"/>
    </location>
</feature>
<dbReference type="PROSITE" id="PS50026">
    <property type="entry name" value="EGF_3"/>
    <property type="match status" value="2"/>
</dbReference>
<organism evidence="12 13">
    <name type="scientific">Rotaria magnacalcarata</name>
    <dbReference type="NCBI Taxonomy" id="392030"/>
    <lineage>
        <taxon>Eukaryota</taxon>
        <taxon>Metazoa</taxon>
        <taxon>Spiralia</taxon>
        <taxon>Gnathifera</taxon>
        <taxon>Rotifera</taxon>
        <taxon>Eurotatoria</taxon>
        <taxon>Bdelloidea</taxon>
        <taxon>Philodinida</taxon>
        <taxon>Philodinidae</taxon>
        <taxon>Rotaria</taxon>
    </lineage>
</organism>
<feature type="disulfide bond" evidence="7">
    <location>
        <begin position="908"/>
        <end position="917"/>
    </location>
</feature>
<dbReference type="SMART" id="SM00181">
    <property type="entry name" value="EGF"/>
    <property type="match status" value="4"/>
</dbReference>
<dbReference type="SUPFAM" id="SSF57424">
    <property type="entry name" value="LDL receptor-like module"/>
    <property type="match status" value="2"/>
</dbReference>
<dbReference type="InterPro" id="IPR050969">
    <property type="entry name" value="Dev_Signal_Modulators"/>
</dbReference>
<dbReference type="InterPro" id="IPR023415">
    <property type="entry name" value="LDLR_class-A_CS"/>
</dbReference>
<keyword evidence="4 9" id="KW-1133">Transmembrane helix</keyword>
<evidence type="ECO:0000256" key="6">
    <source>
        <dbReference type="ARBA" id="ARBA00023157"/>
    </source>
</evidence>
<accession>A0A817AH50</accession>
<dbReference type="SMART" id="SM00192">
    <property type="entry name" value="LDLa"/>
    <property type="match status" value="3"/>
</dbReference>
<keyword evidence="7" id="KW-0245">EGF-like domain</keyword>
<proteinExistence type="predicted"/>
<evidence type="ECO:0000256" key="3">
    <source>
        <dbReference type="ARBA" id="ARBA00022729"/>
    </source>
</evidence>
<feature type="transmembrane region" description="Helical" evidence="9">
    <location>
        <begin position="1570"/>
        <end position="1593"/>
    </location>
</feature>
<dbReference type="Gene3D" id="1.20.1070.10">
    <property type="entry name" value="Rhodopsin 7-helix transmembrane proteins"/>
    <property type="match status" value="1"/>
</dbReference>
<dbReference type="SUPFAM" id="SSF81321">
    <property type="entry name" value="Family A G protein-coupled receptor-like"/>
    <property type="match status" value="1"/>
</dbReference>
<dbReference type="GO" id="GO:0016020">
    <property type="term" value="C:membrane"/>
    <property type="evidence" value="ECO:0007669"/>
    <property type="project" value="UniProtKB-SubCell"/>
</dbReference>
<feature type="transmembrane region" description="Helical" evidence="9">
    <location>
        <begin position="1317"/>
        <end position="1340"/>
    </location>
</feature>
<dbReference type="InterPro" id="IPR036055">
    <property type="entry name" value="LDL_receptor-like_sf"/>
</dbReference>
<feature type="domain" description="G-protein coupled receptors family 1 profile" evidence="11">
    <location>
        <begin position="1332"/>
        <end position="1591"/>
    </location>
</feature>
<feature type="disulfide bond" evidence="7">
    <location>
        <begin position="986"/>
        <end position="995"/>
    </location>
</feature>
<keyword evidence="2 9" id="KW-0812">Transmembrane</keyword>
<dbReference type="PROSITE" id="PS00022">
    <property type="entry name" value="EGF_1"/>
    <property type="match status" value="4"/>
</dbReference>
<dbReference type="PANTHER" id="PTHR14949:SF56">
    <property type="entry name" value="EGF-LIKE-DOMAIN, MULTIPLE 7"/>
    <property type="match status" value="1"/>
</dbReference>
<evidence type="ECO:0000256" key="8">
    <source>
        <dbReference type="PROSITE-ProRule" id="PRU00124"/>
    </source>
</evidence>
<feature type="domain" description="EGF-like" evidence="10">
    <location>
        <begin position="882"/>
        <end position="918"/>
    </location>
</feature>
<evidence type="ECO:0000256" key="1">
    <source>
        <dbReference type="ARBA" id="ARBA00004370"/>
    </source>
</evidence>
<feature type="transmembrane region" description="Helical" evidence="9">
    <location>
        <begin position="1352"/>
        <end position="1376"/>
    </location>
</feature>
<comment type="caution">
    <text evidence="7">Lacks conserved residue(s) required for the propagation of feature annotation.</text>
</comment>
<feature type="disulfide bond" evidence="8">
    <location>
        <begin position="196"/>
        <end position="208"/>
    </location>
</feature>
<dbReference type="CDD" id="cd00112">
    <property type="entry name" value="LDLa"/>
    <property type="match status" value="2"/>
</dbReference>
<dbReference type="InterPro" id="IPR017452">
    <property type="entry name" value="GPCR_Rhodpsn_7TM"/>
</dbReference>
<dbReference type="GO" id="GO:0009986">
    <property type="term" value="C:cell surface"/>
    <property type="evidence" value="ECO:0007669"/>
    <property type="project" value="TreeGrafter"/>
</dbReference>
<dbReference type="Gene3D" id="2.10.25.10">
    <property type="entry name" value="Laminin"/>
    <property type="match status" value="2"/>
</dbReference>
<evidence type="ECO:0000256" key="9">
    <source>
        <dbReference type="SAM" id="Phobius"/>
    </source>
</evidence>